<name>A0A1A6C6A1_9GAMM</name>
<comment type="caution">
    <text evidence="2">The sequence shown here is derived from an EMBL/GenBank/DDBJ whole genome shotgun (WGS) entry which is preliminary data.</text>
</comment>
<dbReference type="EMBL" id="JQSG02000002">
    <property type="protein sequence ID" value="OBS10055.1"/>
    <property type="molecule type" value="Genomic_DNA"/>
</dbReference>
<dbReference type="STRING" id="160660.BJI67_11650"/>
<dbReference type="OrthoDB" id="9806699at2"/>
<protein>
    <recommendedName>
        <fullName evidence="4">Rod shape-determining protein MreD</fullName>
    </recommendedName>
</protein>
<keyword evidence="3" id="KW-1185">Reference proteome</keyword>
<proteinExistence type="predicted"/>
<dbReference type="RefSeq" id="WP_038093791.1">
    <property type="nucleotide sequence ID" value="NZ_JQSG02000002.1"/>
</dbReference>
<keyword evidence="1" id="KW-0472">Membrane</keyword>
<feature type="transmembrane region" description="Helical" evidence="1">
    <location>
        <begin position="137"/>
        <end position="159"/>
    </location>
</feature>
<feature type="transmembrane region" description="Helical" evidence="1">
    <location>
        <begin position="97"/>
        <end position="117"/>
    </location>
</feature>
<evidence type="ECO:0008006" key="4">
    <source>
        <dbReference type="Google" id="ProtNLM"/>
    </source>
</evidence>
<dbReference type="AlphaFoldDB" id="A0A1A6C6A1"/>
<organism evidence="2 3">
    <name type="scientific">Acidihalobacter prosperus</name>
    <dbReference type="NCBI Taxonomy" id="160660"/>
    <lineage>
        <taxon>Bacteria</taxon>
        <taxon>Pseudomonadati</taxon>
        <taxon>Pseudomonadota</taxon>
        <taxon>Gammaproteobacteria</taxon>
        <taxon>Chromatiales</taxon>
        <taxon>Ectothiorhodospiraceae</taxon>
        <taxon>Acidihalobacter</taxon>
    </lineage>
</organism>
<dbReference type="Pfam" id="PF20221">
    <property type="entry name" value="DUF6580"/>
    <property type="match status" value="1"/>
</dbReference>
<sequence length="182" mass="19643">MTPRLLTLCLLIFATAALRLLPHWPNFTPVAALALFAGAHLDDRRLAFVVPFAALLLSDWVLGFYPGMVFVYAGFAVSVLIGFALRRRRGLRRIAAATLAGAIAFFLISNFGAWLTTGLYPRDAAGLAAAYIAGIPFLRNALAGDLVYVALLFGGFWLAERRFAWLRAKTAGLARTGALGQS</sequence>
<gene>
    <name evidence="2" type="ORF">Thpro_021105</name>
</gene>
<dbReference type="Proteomes" id="UP000029273">
    <property type="component" value="Unassembled WGS sequence"/>
</dbReference>
<evidence type="ECO:0000313" key="2">
    <source>
        <dbReference type="EMBL" id="OBS10055.1"/>
    </source>
</evidence>
<feature type="transmembrane region" description="Helical" evidence="1">
    <location>
        <begin position="60"/>
        <end position="85"/>
    </location>
</feature>
<evidence type="ECO:0000256" key="1">
    <source>
        <dbReference type="SAM" id="Phobius"/>
    </source>
</evidence>
<reference evidence="2 3" key="1">
    <citation type="journal article" date="2014" name="Genome Announc.">
        <title>Draft Genome Sequence of the Iron-Oxidizing, Acidophilic, and Halotolerant 'Thiobacillus prosperus' Type Strain DSM 5130.</title>
        <authorList>
            <person name="Ossandon F.J."/>
            <person name="Cardenas J.P."/>
            <person name="Corbett M."/>
            <person name="Quatrini R."/>
            <person name="Holmes D.S."/>
            <person name="Watkin E."/>
        </authorList>
    </citation>
    <scope>NUCLEOTIDE SEQUENCE [LARGE SCALE GENOMIC DNA]</scope>
    <source>
        <strain evidence="2 3">DSM 5130</strain>
    </source>
</reference>
<evidence type="ECO:0000313" key="3">
    <source>
        <dbReference type="Proteomes" id="UP000029273"/>
    </source>
</evidence>
<keyword evidence="1" id="KW-0812">Transmembrane</keyword>
<accession>A0A1A6C6A1</accession>
<keyword evidence="1" id="KW-1133">Transmembrane helix</keyword>
<dbReference type="InterPro" id="IPR046487">
    <property type="entry name" value="DUF6580"/>
</dbReference>